<proteinExistence type="predicted"/>
<dbReference type="Proteomes" id="UP000095283">
    <property type="component" value="Unplaced"/>
</dbReference>
<evidence type="ECO:0000313" key="1">
    <source>
        <dbReference type="Proteomes" id="UP000095283"/>
    </source>
</evidence>
<sequence length="104" mass="11958">MQTEKKAQLDLSCQMQAHTTTEWEFVSLPLRHIATYRTYRGPYKSFYVKDKCKSVVSSLKGNSAKETKEGTSVSRFLHPGLVDSIRDGNLWRKVVYIKSTIRLS</sequence>
<organism evidence="1 2">
    <name type="scientific">Heterorhabditis bacteriophora</name>
    <name type="common">Entomopathogenic nematode worm</name>
    <dbReference type="NCBI Taxonomy" id="37862"/>
    <lineage>
        <taxon>Eukaryota</taxon>
        <taxon>Metazoa</taxon>
        <taxon>Ecdysozoa</taxon>
        <taxon>Nematoda</taxon>
        <taxon>Chromadorea</taxon>
        <taxon>Rhabditida</taxon>
        <taxon>Rhabditina</taxon>
        <taxon>Rhabditomorpha</taxon>
        <taxon>Strongyloidea</taxon>
        <taxon>Heterorhabditidae</taxon>
        <taxon>Heterorhabditis</taxon>
    </lineage>
</organism>
<accession>A0A1I7X7X2</accession>
<name>A0A1I7X7X2_HETBA</name>
<dbReference type="WBParaSite" id="Hba_13735">
    <property type="protein sequence ID" value="Hba_13735"/>
    <property type="gene ID" value="Hba_13735"/>
</dbReference>
<evidence type="ECO:0000313" key="2">
    <source>
        <dbReference type="WBParaSite" id="Hba_13735"/>
    </source>
</evidence>
<reference evidence="2" key="1">
    <citation type="submission" date="2016-11" db="UniProtKB">
        <authorList>
            <consortium name="WormBaseParasite"/>
        </authorList>
    </citation>
    <scope>IDENTIFICATION</scope>
</reference>
<dbReference type="AlphaFoldDB" id="A0A1I7X7X2"/>
<keyword evidence="1" id="KW-1185">Reference proteome</keyword>
<protein>
    <submittedName>
        <fullName evidence="2">Ovule protein</fullName>
    </submittedName>
</protein>